<evidence type="ECO:0000313" key="10">
    <source>
        <dbReference type="Proteomes" id="UP001178508"/>
    </source>
</evidence>
<accession>A0AAV1HNC0</accession>
<reference evidence="9" key="1">
    <citation type="submission" date="2023-08" db="EMBL/GenBank/DDBJ databases">
        <authorList>
            <person name="Alioto T."/>
            <person name="Alioto T."/>
            <person name="Gomez Garrido J."/>
        </authorList>
    </citation>
    <scope>NUCLEOTIDE SEQUENCE</scope>
</reference>
<dbReference type="PANTHER" id="PTHR21462:SF2">
    <property type="entry name" value="CELL SURFACE GLYCOPROTEIN CD200 RECEPTOR 2"/>
    <property type="match status" value="1"/>
</dbReference>
<keyword evidence="4 7" id="KW-0472">Membrane</keyword>
<dbReference type="GO" id="GO:0038023">
    <property type="term" value="F:signaling receptor activity"/>
    <property type="evidence" value="ECO:0007669"/>
    <property type="project" value="InterPro"/>
</dbReference>
<keyword evidence="10" id="KW-1185">Reference proteome</keyword>
<protein>
    <submittedName>
        <fullName evidence="9">Uncharacterized protein LOC110001002</fullName>
    </submittedName>
</protein>
<gene>
    <name evidence="9" type="ORF">XNOV1_A009974</name>
</gene>
<dbReference type="InterPro" id="IPR040012">
    <property type="entry name" value="CD200R"/>
</dbReference>
<evidence type="ECO:0000256" key="1">
    <source>
        <dbReference type="ARBA" id="ARBA00004167"/>
    </source>
</evidence>
<dbReference type="InterPro" id="IPR013783">
    <property type="entry name" value="Ig-like_fold"/>
</dbReference>
<dbReference type="AlphaFoldDB" id="A0AAV1HNC0"/>
<feature type="transmembrane region" description="Helical" evidence="7">
    <location>
        <begin position="135"/>
        <end position="159"/>
    </location>
</feature>
<dbReference type="PANTHER" id="PTHR21462">
    <property type="entry name" value="CELL SURFACE GLYCOPROTEIN OX2 RECEPTOR PRECURSOR"/>
    <property type="match status" value="1"/>
</dbReference>
<feature type="signal peptide" evidence="8">
    <location>
        <begin position="1"/>
        <end position="17"/>
    </location>
</feature>
<keyword evidence="6" id="KW-0325">Glycoprotein</keyword>
<evidence type="ECO:0000256" key="3">
    <source>
        <dbReference type="ARBA" id="ARBA00022989"/>
    </source>
</evidence>
<evidence type="ECO:0000256" key="4">
    <source>
        <dbReference type="ARBA" id="ARBA00023136"/>
    </source>
</evidence>
<keyword evidence="2 7" id="KW-0812">Transmembrane</keyword>
<dbReference type="Proteomes" id="UP001178508">
    <property type="component" value="Chromosome 24"/>
</dbReference>
<dbReference type="InterPro" id="IPR036179">
    <property type="entry name" value="Ig-like_dom_sf"/>
</dbReference>
<comment type="subcellular location">
    <subcellularLocation>
        <location evidence="1">Membrane</location>
        <topology evidence="1">Single-pass membrane protein</topology>
    </subcellularLocation>
</comment>
<evidence type="ECO:0000256" key="8">
    <source>
        <dbReference type="SAM" id="SignalP"/>
    </source>
</evidence>
<name>A0AAV1HNC0_XYRNO</name>
<evidence type="ECO:0000256" key="5">
    <source>
        <dbReference type="ARBA" id="ARBA00023157"/>
    </source>
</evidence>
<sequence length="217" mass="24322">MLLFLLLMLTLNVSGKAAVINLKKTVGREPNAVPVCSNSTDSIITLVVCKISMRSGNDCQLFYQHNHDFENKCDSRVRLMKEIQTIFLDLTNLTPTDGGNYTCECSHLGGTEELHLNVTVRVPERKTTNNFEEKFFITPALGAGVIAVILTGVLLGCICRKINHCKRRRPDPTPASPVTEHVEDIEPYSTFTQRENELYSIAVMPNRMNNSPRLTRV</sequence>
<keyword evidence="3 7" id="KW-1133">Transmembrane helix</keyword>
<feature type="chain" id="PRO_5043920253" evidence="8">
    <location>
        <begin position="18"/>
        <end position="217"/>
    </location>
</feature>
<evidence type="ECO:0000256" key="2">
    <source>
        <dbReference type="ARBA" id="ARBA00022692"/>
    </source>
</evidence>
<dbReference type="SUPFAM" id="SSF48726">
    <property type="entry name" value="Immunoglobulin"/>
    <property type="match status" value="1"/>
</dbReference>
<evidence type="ECO:0000313" key="9">
    <source>
        <dbReference type="EMBL" id="CAJ1087577.1"/>
    </source>
</evidence>
<dbReference type="Gene3D" id="2.60.40.10">
    <property type="entry name" value="Immunoglobulins"/>
    <property type="match status" value="1"/>
</dbReference>
<proteinExistence type="predicted"/>
<evidence type="ECO:0000256" key="7">
    <source>
        <dbReference type="SAM" id="Phobius"/>
    </source>
</evidence>
<dbReference type="EMBL" id="OY660887">
    <property type="protein sequence ID" value="CAJ1087577.1"/>
    <property type="molecule type" value="Genomic_DNA"/>
</dbReference>
<dbReference type="GO" id="GO:0150077">
    <property type="term" value="P:regulation of neuroinflammatory response"/>
    <property type="evidence" value="ECO:0007669"/>
    <property type="project" value="InterPro"/>
</dbReference>
<dbReference type="GO" id="GO:0016020">
    <property type="term" value="C:membrane"/>
    <property type="evidence" value="ECO:0007669"/>
    <property type="project" value="UniProtKB-SubCell"/>
</dbReference>
<keyword evidence="5" id="KW-1015">Disulfide bond</keyword>
<evidence type="ECO:0000256" key="6">
    <source>
        <dbReference type="ARBA" id="ARBA00023180"/>
    </source>
</evidence>
<organism evidence="9 10">
    <name type="scientific">Xyrichtys novacula</name>
    <name type="common">Pearly razorfish</name>
    <name type="synonym">Hemipteronotus novacula</name>
    <dbReference type="NCBI Taxonomy" id="13765"/>
    <lineage>
        <taxon>Eukaryota</taxon>
        <taxon>Metazoa</taxon>
        <taxon>Chordata</taxon>
        <taxon>Craniata</taxon>
        <taxon>Vertebrata</taxon>
        <taxon>Euteleostomi</taxon>
        <taxon>Actinopterygii</taxon>
        <taxon>Neopterygii</taxon>
        <taxon>Teleostei</taxon>
        <taxon>Neoteleostei</taxon>
        <taxon>Acanthomorphata</taxon>
        <taxon>Eupercaria</taxon>
        <taxon>Labriformes</taxon>
        <taxon>Labridae</taxon>
        <taxon>Xyrichtys</taxon>
    </lineage>
</organism>
<keyword evidence="8" id="KW-0732">Signal</keyword>